<evidence type="ECO:0000313" key="3">
    <source>
        <dbReference type="Proteomes" id="UP001305702"/>
    </source>
</evidence>
<dbReference type="GO" id="GO:0140096">
    <property type="term" value="F:catalytic activity, acting on a protein"/>
    <property type="evidence" value="ECO:0007669"/>
    <property type="project" value="UniProtKB-ARBA"/>
</dbReference>
<dbReference type="Pfam" id="PF21948">
    <property type="entry name" value="LplA-B_cat"/>
    <property type="match status" value="1"/>
</dbReference>
<name>A0AA96L925_9BACL</name>
<proteinExistence type="predicted"/>
<dbReference type="PROSITE" id="PS51733">
    <property type="entry name" value="BPL_LPL_CATALYTIC"/>
    <property type="match status" value="1"/>
</dbReference>
<dbReference type="PANTHER" id="PTHR43679:SF2">
    <property type="entry name" value="OCTANOYL-[GCVH]:PROTEIN N-OCTANOYLTRANSFERASE"/>
    <property type="match status" value="1"/>
</dbReference>
<evidence type="ECO:0000259" key="1">
    <source>
        <dbReference type="PROSITE" id="PS51733"/>
    </source>
</evidence>
<keyword evidence="3" id="KW-1185">Reference proteome</keyword>
<feature type="domain" description="BPL/LPL catalytic" evidence="1">
    <location>
        <begin position="43"/>
        <end position="243"/>
    </location>
</feature>
<gene>
    <name evidence="2" type="ORF">MJA45_17150</name>
</gene>
<accession>A0AA96L925</accession>
<reference evidence="2 3" key="1">
    <citation type="submission" date="2022-02" db="EMBL/GenBank/DDBJ databases">
        <title>Paenibacillus sp. MBLB1776 Whole Genome Shotgun Sequencing.</title>
        <authorList>
            <person name="Hwang C.Y."/>
            <person name="Cho E.-S."/>
            <person name="Seo M.-J."/>
        </authorList>
    </citation>
    <scope>NUCLEOTIDE SEQUENCE [LARGE SCALE GENOMIC DNA]</scope>
    <source>
        <strain evidence="2 3">MBLB1776</strain>
    </source>
</reference>
<dbReference type="Proteomes" id="UP001305702">
    <property type="component" value="Chromosome"/>
</dbReference>
<dbReference type="InterPro" id="IPR045864">
    <property type="entry name" value="aa-tRNA-synth_II/BPL/LPL"/>
</dbReference>
<organism evidence="2 3">
    <name type="scientific">Paenibacillus aurantius</name>
    <dbReference type="NCBI Taxonomy" id="2918900"/>
    <lineage>
        <taxon>Bacteria</taxon>
        <taxon>Bacillati</taxon>
        <taxon>Bacillota</taxon>
        <taxon>Bacilli</taxon>
        <taxon>Bacillales</taxon>
        <taxon>Paenibacillaceae</taxon>
        <taxon>Paenibacillus</taxon>
    </lineage>
</organism>
<dbReference type="GO" id="GO:0016740">
    <property type="term" value="F:transferase activity"/>
    <property type="evidence" value="ECO:0007669"/>
    <property type="project" value="UniProtKB-ARBA"/>
</dbReference>
<dbReference type="EMBL" id="CP130318">
    <property type="protein sequence ID" value="WNQ09354.1"/>
    <property type="molecule type" value="Genomic_DNA"/>
</dbReference>
<dbReference type="InterPro" id="IPR050664">
    <property type="entry name" value="Octanoyltrans_LipM/LipL"/>
</dbReference>
<keyword evidence="2" id="KW-0436">Ligase</keyword>
<dbReference type="GO" id="GO:0016874">
    <property type="term" value="F:ligase activity"/>
    <property type="evidence" value="ECO:0007669"/>
    <property type="project" value="UniProtKB-KW"/>
</dbReference>
<sequence>MGKMGSVLLPREFEFMDGTEGPSLPDILYPFAVDEIMARRVGEGRRPLIHMWTHPRAMVIGLRDRRLPSAEKAMEDLRKEGYEVAVRNSGGAAVPLDEGVVNLSIILPNPERTMDFRQDFDVMVELIRGSLLGSGASVEAGEIAGAYCPGDYDLSIRGRKFCGIAQRRQTKAYVIQAFVVAEGSGERRAERVREFYRTAAEGASDGAYPVVKPESMASLQELTGSGGGQAFAAGVRRFLSAQPGMKKVVPGELPKEEIRAMIPALRARYDR</sequence>
<evidence type="ECO:0000313" key="2">
    <source>
        <dbReference type="EMBL" id="WNQ09354.1"/>
    </source>
</evidence>
<dbReference type="Gene3D" id="3.30.930.10">
    <property type="entry name" value="Bira Bifunctional Protein, Domain 2"/>
    <property type="match status" value="1"/>
</dbReference>
<dbReference type="KEGG" id="paun:MJA45_17150"/>
<dbReference type="PANTHER" id="PTHR43679">
    <property type="entry name" value="OCTANOYLTRANSFERASE LIPM-RELATED"/>
    <property type="match status" value="1"/>
</dbReference>
<dbReference type="GO" id="GO:0009249">
    <property type="term" value="P:protein lipoylation"/>
    <property type="evidence" value="ECO:0007669"/>
    <property type="project" value="UniProtKB-ARBA"/>
</dbReference>
<dbReference type="AlphaFoldDB" id="A0AA96L925"/>
<dbReference type="RefSeq" id="WP_315603126.1">
    <property type="nucleotide sequence ID" value="NZ_CP130318.1"/>
</dbReference>
<dbReference type="InterPro" id="IPR004143">
    <property type="entry name" value="BPL_LPL_catalytic"/>
</dbReference>
<dbReference type="SUPFAM" id="SSF55681">
    <property type="entry name" value="Class II aaRS and biotin synthetases"/>
    <property type="match status" value="1"/>
</dbReference>
<protein>
    <submittedName>
        <fullName evidence="2">Lipoate--protein ligase family protein</fullName>
    </submittedName>
</protein>